<reference evidence="2 3" key="1">
    <citation type="journal article" date="2009" name="PLoS ONE">
        <title>Complete genome sequence of the aerobic CO-oxidizing thermophile Thermomicrobium roseum.</title>
        <authorList>
            <person name="Wu D."/>
            <person name="Raymond J."/>
            <person name="Wu M."/>
            <person name="Chatterji S."/>
            <person name="Ren Q."/>
            <person name="Graham J.E."/>
            <person name="Bryant D.A."/>
            <person name="Robb F."/>
            <person name="Colman A."/>
            <person name="Tallon L.J."/>
            <person name="Badger J.H."/>
            <person name="Madupu R."/>
            <person name="Ward N.L."/>
            <person name="Eisen J.A."/>
        </authorList>
    </citation>
    <scope>NUCLEOTIDE SEQUENCE [LARGE SCALE GENOMIC DNA]</scope>
    <source>
        <strain evidence="3">ATCC 27502 / DSM 5159 / P-2</strain>
        <plasmid evidence="2">unnamed</plasmid>
    </source>
</reference>
<protein>
    <submittedName>
        <fullName evidence="2">Uncharacterized protein</fullName>
    </submittedName>
</protein>
<keyword evidence="2" id="KW-0614">Plasmid</keyword>
<keyword evidence="3" id="KW-1185">Reference proteome</keyword>
<dbReference type="EMBL" id="CP001276">
    <property type="protein sequence ID" value="ACM06452.1"/>
    <property type="molecule type" value="Genomic_DNA"/>
</dbReference>
<geneLocation type="plasmid" evidence="3">
    <name>Tros</name>
</geneLocation>
<dbReference type="HOGENOM" id="CLU_3240829_0_0_0"/>
<accession>B9L4G4</accession>
<gene>
    <name evidence="2" type="ordered locus">trd_A0678</name>
</gene>
<evidence type="ECO:0000256" key="1">
    <source>
        <dbReference type="SAM" id="MobiDB-lite"/>
    </source>
</evidence>
<proteinExistence type="predicted"/>
<evidence type="ECO:0000313" key="2">
    <source>
        <dbReference type="EMBL" id="ACM06452.1"/>
    </source>
</evidence>
<name>B9L4G4_THERP</name>
<organism evidence="2 3">
    <name type="scientific">Thermomicrobium roseum (strain ATCC 27502 / DSM 5159 / P-2)</name>
    <dbReference type="NCBI Taxonomy" id="309801"/>
    <lineage>
        <taxon>Bacteria</taxon>
        <taxon>Pseudomonadati</taxon>
        <taxon>Thermomicrobiota</taxon>
        <taxon>Thermomicrobia</taxon>
        <taxon>Thermomicrobiales</taxon>
        <taxon>Thermomicrobiaceae</taxon>
        <taxon>Thermomicrobium</taxon>
    </lineage>
</organism>
<evidence type="ECO:0000313" key="3">
    <source>
        <dbReference type="Proteomes" id="UP000000447"/>
    </source>
</evidence>
<dbReference type="KEGG" id="tro:trd_A0678"/>
<dbReference type="Proteomes" id="UP000000447">
    <property type="component" value="Plasmid unnamed"/>
</dbReference>
<dbReference type="AlphaFoldDB" id="B9L4G4"/>
<feature type="region of interest" description="Disordered" evidence="1">
    <location>
        <begin position="20"/>
        <end position="43"/>
    </location>
</feature>
<sequence length="43" mass="4757">MATSGWHACSAEYKNGLAREGRTDKVGVRRNETWGEPHAGRVD</sequence>